<sequence>MEENFGNGREDLGKSLLVNNKGISDDPSLNGTPLMNPTLLEKDGLPLLRNLRQHYLVIAENSRARSTELLEQKFVLNLTILKVDGFQKASVVMATTQASIAMDTSQASAHSHGVYAATLTQGQ</sequence>
<gene>
    <name evidence="1" type="ORF">DARMORV10_C09P51230.1</name>
</gene>
<reference evidence="1" key="1">
    <citation type="submission" date="2021-01" db="EMBL/GenBank/DDBJ databases">
        <authorList>
            <consortium name="Genoscope - CEA"/>
            <person name="William W."/>
        </authorList>
    </citation>
    <scope>NUCLEOTIDE SEQUENCE</scope>
</reference>
<dbReference type="Proteomes" id="UP001295469">
    <property type="component" value="Chromosome C09"/>
</dbReference>
<accession>A0A816JEC9</accession>
<dbReference type="AlphaFoldDB" id="A0A816JEC9"/>
<protein>
    <submittedName>
        <fullName evidence="1">(rape) hypothetical protein</fullName>
    </submittedName>
</protein>
<proteinExistence type="predicted"/>
<evidence type="ECO:0000313" key="1">
    <source>
        <dbReference type="EMBL" id="CAF1769534.1"/>
    </source>
</evidence>
<organism evidence="1">
    <name type="scientific">Brassica napus</name>
    <name type="common">Rape</name>
    <dbReference type="NCBI Taxonomy" id="3708"/>
    <lineage>
        <taxon>Eukaryota</taxon>
        <taxon>Viridiplantae</taxon>
        <taxon>Streptophyta</taxon>
        <taxon>Embryophyta</taxon>
        <taxon>Tracheophyta</taxon>
        <taxon>Spermatophyta</taxon>
        <taxon>Magnoliopsida</taxon>
        <taxon>eudicotyledons</taxon>
        <taxon>Gunneridae</taxon>
        <taxon>Pentapetalae</taxon>
        <taxon>rosids</taxon>
        <taxon>malvids</taxon>
        <taxon>Brassicales</taxon>
        <taxon>Brassicaceae</taxon>
        <taxon>Brassiceae</taxon>
        <taxon>Brassica</taxon>
    </lineage>
</organism>
<dbReference type="EMBL" id="HG994373">
    <property type="protein sequence ID" value="CAF1769534.1"/>
    <property type="molecule type" value="Genomic_DNA"/>
</dbReference>
<name>A0A816JEC9_BRANA</name>